<dbReference type="Proteomes" id="UP000231259">
    <property type="component" value="Unassembled WGS sequence"/>
</dbReference>
<comment type="caution">
    <text evidence="2">The sequence shown here is derived from an EMBL/GenBank/DDBJ whole genome shotgun (WGS) entry which is preliminary data.</text>
</comment>
<dbReference type="AlphaFoldDB" id="A0A2G8RIR9"/>
<dbReference type="RefSeq" id="WP_099909787.1">
    <property type="nucleotide sequence ID" value="NZ_AWWI01000040.1"/>
</dbReference>
<gene>
    <name evidence="2" type="ORF">P775_04385</name>
</gene>
<dbReference type="PIRSF" id="PIRSF011386">
    <property type="entry name" value="FixH"/>
    <property type="match status" value="1"/>
</dbReference>
<keyword evidence="3" id="KW-1185">Reference proteome</keyword>
<dbReference type="InterPro" id="IPR018037">
    <property type="entry name" value="FixH_proteobacterial"/>
</dbReference>
<dbReference type="OrthoDB" id="1495896at2"/>
<keyword evidence="1" id="KW-0812">Transmembrane</keyword>
<name>A0A2G8RIR9_9RHOB</name>
<accession>A0A2G8RIR9</accession>
<proteinExistence type="predicted"/>
<evidence type="ECO:0000313" key="2">
    <source>
        <dbReference type="EMBL" id="PIL21402.1"/>
    </source>
</evidence>
<reference evidence="2 3" key="1">
    <citation type="submission" date="2013-09" db="EMBL/GenBank/DDBJ databases">
        <title>Genome sequencing of Phaeobacter antarcticus sp. nov. SM1211.</title>
        <authorList>
            <person name="Zhang X.-Y."/>
            <person name="Liu C."/>
            <person name="Chen X.-L."/>
            <person name="Xie B.-B."/>
            <person name="Qin Q.-L."/>
            <person name="Rong J.-C."/>
            <person name="Zhang Y.-Z."/>
        </authorList>
    </citation>
    <scope>NUCLEOTIDE SEQUENCE [LARGE SCALE GENOMIC DNA]</scope>
    <source>
        <strain evidence="2 3">SM1211</strain>
    </source>
</reference>
<evidence type="ECO:0008006" key="4">
    <source>
        <dbReference type="Google" id="ProtNLM"/>
    </source>
</evidence>
<dbReference type="InterPro" id="IPR008620">
    <property type="entry name" value="FixH"/>
</dbReference>
<protein>
    <recommendedName>
        <fullName evidence="4">RdxH</fullName>
    </recommendedName>
</protein>
<dbReference type="EMBL" id="AWWI01000040">
    <property type="protein sequence ID" value="PIL21402.1"/>
    <property type="molecule type" value="Genomic_DNA"/>
</dbReference>
<feature type="transmembrane region" description="Helical" evidence="1">
    <location>
        <begin position="12"/>
        <end position="35"/>
    </location>
</feature>
<dbReference type="Pfam" id="PF05751">
    <property type="entry name" value="FixH"/>
    <property type="match status" value="1"/>
</dbReference>
<keyword evidence="1" id="KW-0472">Membrane</keyword>
<organism evidence="2 3">
    <name type="scientific">Puniceibacterium antarcticum</name>
    <dbReference type="NCBI Taxonomy" id="1206336"/>
    <lineage>
        <taxon>Bacteria</taxon>
        <taxon>Pseudomonadati</taxon>
        <taxon>Pseudomonadota</taxon>
        <taxon>Alphaproteobacteria</taxon>
        <taxon>Rhodobacterales</taxon>
        <taxon>Paracoccaceae</taxon>
        <taxon>Puniceibacterium</taxon>
    </lineage>
</organism>
<keyword evidence="1" id="KW-1133">Transmembrane helix</keyword>
<sequence length="153" mass="16566">MTGLTEGRPLTGWHVLAMFVGGFGIIIAVNLTLAYNAVRTFPGLEVPNSYVASQSFDARRNAQEALGWRASAEYRDGHLHVTITDRAGQLQRPEDLTVTVGRPTESAEDISPHFDTAQSAALDLAPGLWRVDVLGHATDGTLFEQHLIVSVAK</sequence>
<evidence type="ECO:0000256" key="1">
    <source>
        <dbReference type="SAM" id="Phobius"/>
    </source>
</evidence>
<evidence type="ECO:0000313" key="3">
    <source>
        <dbReference type="Proteomes" id="UP000231259"/>
    </source>
</evidence>